<reference evidence="2 3" key="1">
    <citation type="submission" date="2021-11" db="EMBL/GenBank/DDBJ databases">
        <title>Genomic of Niabella pedocola.</title>
        <authorList>
            <person name="Wu T."/>
        </authorList>
    </citation>
    <scope>NUCLEOTIDE SEQUENCE [LARGE SCALE GENOMIC DNA]</scope>
    <source>
        <strain evidence="2 3">JCM 31011</strain>
    </source>
</reference>
<dbReference type="SUPFAM" id="SSF160574">
    <property type="entry name" value="BT0923-like"/>
    <property type="match status" value="1"/>
</dbReference>
<comment type="caution">
    <text evidence="2">The sequence shown here is derived from an EMBL/GenBank/DDBJ whole genome shotgun (WGS) entry which is preliminary data.</text>
</comment>
<keyword evidence="3" id="KW-1185">Reference proteome</keyword>
<organism evidence="2 3">
    <name type="scientific">Niabella pedocola</name>
    <dbReference type="NCBI Taxonomy" id="1752077"/>
    <lineage>
        <taxon>Bacteria</taxon>
        <taxon>Pseudomonadati</taxon>
        <taxon>Bacteroidota</taxon>
        <taxon>Chitinophagia</taxon>
        <taxon>Chitinophagales</taxon>
        <taxon>Chitinophagaceae</taxon>
        <taxon>Niabella</taxon>
    </lineage>
</organism>
<evidence type="ECO:0000313" key="2">
    <source>
        <dbReference type="EMBL" id="MCD2424484.1"/>
    </source>
</evidence>
<evidence type="ECO:0000313" key="3">
    <source>
        <dbReference type="Proteomes" id="UP001199816"/>
    </source>
</evidence>
<name>A0ABS8PTU1_9BACT</name>
<proteinExistence type="predicted"/>
<evidence type="ECO:0008006" key="4">
    <source>
        <dbReference type="Google" id="ProtNLM"/>
    </source>
</evidence>
<dbReference type="RefSeq" id="WP_231006599.1">
    <property type="nucleotide sequence ID" value="NZ_JAJNEC010000005.1"/>
</dbReference>
<feature type="chain" id="PRO_5046269473" description="Beta-lactamase-inhibitor-like PepSY-like domain-containing protein" evidence="1">
    <location>
        <begin position="20"/>
        <end position="147"/>
    </location>
</feature>
<gene>
    <name evidence="2" type="ORF">LQ567_17015</name>
</gene>
<accession>A0ABS8PTU1</accession>
<dbReference type="Proteomes" id="UP001199816">
    <property type="component" value="Unassembled WGS sequence"/>
</dbReference>
<dbReference type="EMBL" id="JAJNEC010000005">
    <property type="protein sequence ID" value="MCD2424484.1"/>
    <property type="molecule type" value="Genomic_DNA"/>
</dbReference>
<keyword evidence="1" id="KW-0732">Signal</keyword>
<protein>
    <recommendedName>
        <fullName evidence="4">Beta-lactamase-inhibitor-like PepSY-like domain-containing protein</fullName>
    </recommendedName>
</protein>
<sequence>MKRLTLFMLLCCLASGAFAATPIVGEQALKSFNALFSNVQNVVWVSGKEYSDVSFKAEGKLMKARFDNTGNLIQTIRYYKEEGLPVFVRQRIRKQYKGCEIYGVTELYTKDALTYTFSLRNERHLFVVLSDLNGEVISSKKYTRSDT</sequence>
<dbReference type="Gene3D" id="3.10.450.360">
    <property type="match status" value="1"/>
</dbReference>
<feature type="signal peptide" evidence="1">
    <location>
        <begin position="1"/>
        <end position="19"/>
    </location>
</feature>
<evidence type="ECO:0000256" key="1">
    <source>
        <dbReference type="SAM" id="SignalP"/>
    </source>
</evidence>